<dbReference type="PANTHER" id="PTHR43176">
    <property type="entry name" value="3-HYDROXYISOBUTYRYL-COA HYDROLASE-RELATED"/>
    <property type="match status" value="1"/>
</dbReference>
<gene>
    <name evidence="4" type="ORF">LVIROSA_LOCUS34883</name>
</gene>
<comment type="function">
    <text evidence="2">Hydrolyzes 3-hydroxyisobutyryl-CoA (HIBYL-CoA), a saline catabolite. Has high activity toward isobutyryl-CoA. Could be an isobutyryl-CoA dehydrogenase that functions in valine catabolism.</text>
</comment>
<keyword evidence="5" id="KW-1185">Reference proteome</keyword>
<dbReference type="AlphaFoldDB" id="A0AAU9PH83"/>
<evidence type="ECO:0000313" key="4">
    <source>
        <dbReference type="EMBL" id="CAH1449397.1"/>
    </source>
</evidence>
<evidence type="ECO:0000256" key="1">
    <source>
        <dbReference type="ARBA" id="ARBA00022801"/>
    </source>
</evidence>
<dbReference type="SUPFAM" id="SSF52096">
    <property type="entry name" value="ClpP/crotonase"/>
    <property type="match status" value="1"/>
</dbReference>
<organism evidence="4 5">
    <name type="scientific">Lactuca virosa</name>
    <dbReference type="NCBI Taxonomy" id="75947"/>
    <lineage>
        <taxon>Eukaryota</taxon>
        <taxon>Viridiplantae</taxon>
        <taxon>Streptophyta</taxon>
        <taxon>Embryophyta</taxon>
        <taxon>Tracheophyta</taxon>
        <taxon>Spermatophyta</taxon>
        <taxon>Magnoliopsida</taxon>
        <taxon>eudicotyledons</taxon>
        <taxon>Gunneridae</taxon>
        <taxon>Pentapetalae</taxon>
        <taxon>asterids</taxon>
        <taxon>campanulids</taxon>
        <taxon>Asterales</taxon>
        <taxon>Asteraceae</taxon>
        <taxon>Cichorioideae</taxon>
        <taxon>Cichorieae</taxon>
        <taxon>Lactucinae</taxon>
        <taxon>Lactuca</taxon>
    </lineage>
</organism>
<dbReference type="GO" id="GO:0003860">
    <property type="term" value="F:3-hydroxyisobutyryl-CoA hydrolase activity"/>
    <property type="evidence" value="ECO:0007669"/>
    <property type="project" value="UniProtKB-UniRule"/>
</dbReference>
<comment type="pathway">
    <text evidence="2">Amino-acid degradation; L-valine degradation.</text>
</comment>
<dbReference type="CDD" id="cd06558">
    <property type="entry name" value="crotonase-like"/>
    <property type="match status" value="1"/>
</dbReference>
<reference evidence="4 5" key="1">
    <citation type="submission" date="2022-01" db="EMBL/GenBank/DDBJ databases">
        <authorList>
            <person name="Xiong W."/>
            <person name="Schranz E."/>
        </authorList>
    </citation>
    <scope>NUCLEOTIDE SEQUENCE [LARGE SCALE GENOMIC DNA]</scope>
</reference>
<dbReference type="EC" id="3.1.2.4" evidence="2"/>
<dbReference type="InterPro" id="IPR032259">
    <property type="entry name" value="HIBYL-CoA-H"/>
</dbReference>
<dbReference type="InterPro" id="IPR045004">
    <property type="entry name" value="ECH_dom"/>
</dbReference>
<accession>A0AAU9PH83</accession>
<proteinExistence type="inferred from homology"/>
<comment type="catalytic activity">
    <reaction evidence="2">
        <text>3-hydroxy-2-methylpropanoyl-CoA + H2O = 3-hydroxy-2-methylpropanoate + CoA + H(+)</text>
        <dbReference type="Rhea" id="RHEA:20888"/>
        <dbReference type="ChEBI" id="CHEBI:11805"/>
        <dbReference type="ChEBI" id="CHEBI:15377"/>
        <dbReference type="ChEBI" id="CHEBI:15378"/>
        <dbReference type="ChEBI" id="CHEBI:57287"/>
        <dbReference type="ChEBI" id="CHEBI:57340"/>
        <dbReference type="EC" id="3.1.2.4"/>
    </reaction>
</comment>
<dbReference type="Proteomes" id="UP001157418">
    <property type="component" value="Unassembled WGS sequence"/>
</dbReference>
<protein>
    <recommendedName>
        <fullName evidence="2">3-hydroxyisobutyryl-CoA hydrolase</fullName>
        <shortName evidence="2">HIB-CoA hydrolase</shortName>
        <shortName evidence="2">HIBYL-CoA-H</shortName>
        <ecNumber evidence="2">3.1.2.4</ecNumber>
    </recommendedName>
    <alternativeName>
        <fullName evidence="2">3-hydroxyisobutyryl-coenzyme A hydrolase</fullName>
    </alternativeName>
</protein>
<keyword evidence="1 2" id="KW-0378">Hydrolase</keyword>
<evidence type="ECO:0000313" key="5">
    <source>
        <dbReference type="Proteomes" id="UP001157418"/>
    </source>
</evidence>
<dbReference type="PANTHER" id="PTHR43176:SF6">
    <property type="entry name" value="3-HYDROXYISOBUTYRYL-COA HYDROLASE"/>
    <property type="match status" value="1"/>
</dbReference>
<name>A0AAU9PH83_9ASTR</name>
<feature type="domain" description="Enoyl-CoA hydratase/isomerase" evidence="3">
    <location>
        <begin position="26"/>
        <end position="342"/>
    </location>
</feature>
<comment type="similarity">
    <text evidence="2">Belongs to the enoyl-CoA hydratase/isomerase family.</text>
</comment>
<dbReference type="NCBIfam" id="NF004127">
    <property type="entry name" value="PRK05617.1"/>
    <property type="match status" value="1"/>
</dbReference>
<dbReference type="Gene3D" id="3.90.226.10">
    <property type="entry name" value="2-enoyl-CoA Hydratase, Chain A, domain 1"/>
    <property type="match status" value="1"/>
</dbReference>
<comment type="caution">
    <text evidence="4">The sequence shown here is derived from an EMBL/GenBank/DDBJ whole genome shotgun (WGS) entry which is preliminary data.</text>
</comment>
<dbReference type="GO" id="GO:0006574">
    <property type="term" value="P:L-valine catabolic process"/>
    <property type="evidence" value="ECO:0007669"/>
    <property type="project" value="UniProtKB-UniRule"/>
</dbReference>
<evidence type="ECO:0000259" key="3">
    <source>
        <dbReference type="Pfam" id="PF16113"/>
    </source>
</evidence>
<sequence>MDIDDDVITNHPSELVSVDISNGKKVIINRPNKLNCLNYQVIVQLLKMFEVYENDPTIKFLMLKGNGRAFCSGGDITSLMMLTSAGHWSFGANFFRKQYTLDYLLGTYKKPLIALLDGIVMGGGAGLSMNATFRIVTENTIFAMPEASIGSVPDVGSSNFLSRLPGHFGEYVALTGVRLNGIEMVKCGLATHFILSKNLSSLENALSMMTSSNAGSLTKISEIIKNFELGRSNKLEKTNSRLEMINECFSREDVENILSSLENLAACKHEKWIIDAIKSIKHASPLCLKLALKLIREGRHKKLEQCLACEHLVVSHLLRRTVNDDFYEGPRAMIIDKDKKPQIILYLTT</sequence>
<dbReference type="InterPro" id="IPR029045">
    <property type="entry name" value="ClpP/crotonase-like_dom_sf"/>
</dbReference>
<evidence type="ECO:0000256" key="2">
    <source>
        <dbReference type="RuleBase" id="RU369070"/>
    </source>
</evidence>
<dbReference type="EMBL" id="CAKMRJ010005634">
    <property type="protein sequence ID" value="CAH1449397.1"/>
    <property type="molecule type" value="Genomic_DNA"/>
</dbReference>
<dbReference type="Pfam" id="PF16113">
    <property type="entry name" value="ECH_2"/>
    <property type="match status" value="1"/>
</dbReference>